<gene>
    <name evidence="3" type="ORF">ACFYWW_19925</name>
</gene>
<dbReference type="Gene3D" id="1.10.3290.10">
    <property type="entry name" value="Fido-like domain"/>
    <property type="match status" value="1"/>
</dbReference>
<accession>A0ABW6RIG9</accession>
<comment type="caution">
    <text evidence="3">The sequence shown here is derived from an EMBL/GenBank/DDBJ whole genome shotgun (WGS) entry which is preliminary data.</text>
</comment>
<feature type="compositionally biased region" description="Low complexity" evidence="1">
    <location>
        <begin position="7"/>
        <end position="18"/>
    </location>
</feature>
<keyword evidence="4" id="KW-1185">Reference proteome</keyword>
<dbReference type="SUPFAM" id="SSF140931">
    <property type="entry name" value="Fic-like"/>
    <property type="match status" value="1"/>
</dbReference>
<proteinExistence type="predicted"/>
<feature type="domain" description="Fido" evidence="2">
    <location>
        <begin position="1"/>
        <end position="98"/>
    </location>
</feature>
<evidence type="ECO:0000313" key="4">
    <source>
        <dbReference type="Proteomes" id="UP001601976"/>
    </source>
</evidence>
<name>A0ABW6RIG9_9ACTN</name>
<dbReference type="Pfam" id="PF02661">
    <property type="entry name" value="Fic"/>
    <property type="match status" value="1"/>
</dbReference>
<dbReference type="EMBL" id="JBIAPK010000006">
    <property type="protein sequence ID" value="MFF3340977.1"/>
    <property type="molecule type" value="Genomic_DNA"/>
</dbReference>
<dbReference type="RefSeq" id="WP_387896317.1">
    <property type="nucleotide sequence ID" value="NZ_JBIAPK010000006.1"/>
</dbReference>
<evidence type="ECO:0000259" key="2">
    <source>
        <dbReference type="PROSITE" id="PS51459"/>
    </source>
</evidence>
<reference evidence="3 4" key="1">
    <citation type="submission" date="2024-10" db="EMBL/GenBank/DDBJ databases">
        <title>The Natural Products Discovery Center: Release of the First 8490 Sequenced Strains for Exploring Actinobacteria Biosynthetic Diversity.</title>
        <authorList>
            <person name="Kalkreuter E."/>
            <person name="Kautsar S.A."/>
            <person name="Yang D."/>
            <person name="Bader C.D."/>
            <person name="Teijaro C.N."/>
            <person name="Fluegel L."/>
            <person name="Davis C.M."/>
            <person name="Simpson J.R."/>
            <person name="Lauterbach L."/>
            <person name="Steele A.D."/>
            <person name="Gui C."/>
            <person name="Meng S."/>
            <person name="Li G."/>
            <person name="Viehrig K."/>
            <person name="Ye F."/>
            <person name="Su P."/>
            <person name="Kiefer A.F."/>
            <person name="Nichols A."/>
            <person name="Cepeda A.J."/>
            <person name="Yan W."/>
            <person name="Fan B."/>
            <person name="Jiang Y."/>
            <person name="Adhikari A."/>
            <person name="Zheng C.-J."/>
            <person name="Schuster L."/>
            <person name="Cowan T.M."/>
            <person name="Smanski M.J."/>
            <person name="Chevrette M.G."/>
            <person name="De Carvalho L.P.S."/>
            <person name="Shen B."/>
        </authorList>
    </citation>
    <scope>NUCLEOTIDE SEQUENCE [LARGE SCALE GENOMIC DNA]</scope>
    <source>
        <strain evidence="3 4">NPDC003029</strain>
    </source>
</reference>
<protein>
    <submittedName>
        <fullName evidence="3">Fic family protein</fullName>
    </submittedName>
</protein>
<dbReference type="InterPro" id="IPR003812">
    <property type="entry name" value="Fido"/>
</dbReference>
<evidence type="ECO:0000313" key="3">
    <source>
        <dbReference type="EMBL" id="MFF3340977.1"/>
    </source>
</evidence>
<feature type="region of interest" description="Disordered" evidence="1">
    <location>
        <begin position="1"/>
        <end position="24"/>
    </location>
</feature>
<sequence>MTGPVPAARDGIADHAAASGPARGEERAERLGAAWRQAYADAARLYLDVAFFHPFDDGNGRAALLALGHLLAAEDIVLGRIAPLTVARYADDADTTSC</sequence>
<evidence type="ECO:0000256" key="1">
    <source>
        <dbReference type="SAM" id="MobiDB-lite"/>
    </source>
</evidence>
<dbReference type="InterPro" id="IPR036597">
    <property type="entry name" value="Fido-like_dom_sf"/>
</dbReference>
<dbReference type="Proteomes" id="UP001601976">
    <property type="component" value="Unassembled WGS sequence"/>
</dbReference>
<dbReference type="PROSITE" id="PS51459">
    <property type="entry name" value="FIDO"/>
    <property type="match status" value="1"/>
</dbReference>
<organism evidence="3 4">
    <name type="scientific">Streptomyces flavidovirens</name>
    <dbReference type="NCBI Taxonomy" id="67298"/>
    <lineage>
        <taxon>Bacteria</taxon>
        <taxon>Bacillati</taxon>
        <taxon>Actinomycetota</taxon>
        <taxon>Actinomycetes</taxon>
        <taxon>Kitasatosporales</taxon>
        <taxon>Streptomycetaceae</taxon>
        <taxon>Streptomyces</taxon>
    </lineage>
</organism>